<dbReference type="Gene3D" id="2.20.110.10">
    <property type="entry name" value="Histone H3 K4-specific methyltransferase SET7/9 N-terminal domain"/>
    <property type="match status" value="2"/>
</dbReference>
<evidence type="ECO:0000256" key="5">
    <source>
        <dbReference type="ARBA" id="ARBA00037780"/>
    </source>
</evidence>
<evidence type="ECO:0000313" key="8">
    <source>
        <dbReference type="Ensembl" id="ENSEBUP00000016073.1"/>
    </source>
</evidence>
<evidence type="ECO:0000256" key="3">
    <source>
        <dbReference type="ARBA" id="ARBA00022737"/>
    </source>
</evidence>
<dbReference type="SUPFAM" id="SSF82185">
    <property type="entry name" value="Histone H3 K4-specific methyltransferase SET7/9 N-terminal domain"/>
    <property type="match status" value="1"/>
</dbReference>
<keyword evidence="3" id="KW-0677">Repeat</keyword>
<dbReference type="GO" id="GO:0048678">
    <property type="term" value="P:response to axon injury"/>
    <property type="evidence" value="ECO:0007669"/>
    <property type="project" value="TreeGrafter"/>
</dbReference>
<comment type="subunit">
    <text evidence="6">Interacts with MYO3A.</text>
</comment>
<reference evidence="8" key="2">
    <citation type="submission" date="2025-09" db="UniProtKB">
        <authorList>
            <consortium name="Ensembl"/>
        </authorList>
    </citation>
    <scope>IDENTIFICATION</scope>
</reference>
<dbReference type="Ensembl" id="ENSEBUT00000016649.1">
    <property type="protein sequence ID" value="ENSEBUP00000016073.1"/>
    <property type="gene ID" value="ENSEBUG00000010111.1"/>
</dbReference>
<dbReference type="AlphaFoldDB" id="A0A8C4WWK9"/>
<name>A0A8C4WWK9_EPTBU</name>
<dbReference type="Proteomes" id="UP000694388">
    <property type="component" value="Unplaced"/>
</dbReference>
<evidence type="ECO:0000313" key="9">
    <source>
        <dbReference type="Proteomes" id="UP000694388"/>
    </source>
</evidence>
<dbReference type="InterPro" id="IPR003409">
    <property type="entry name" value="MORN"/>
</dbReference>
<evidence type="ECO:0000256" key="7">
    <source>
        <dbReference type="ARBA" id="ARBA00039855"/>
    </source>
</evidence>
<dbReference type="OMA" id="FTRCDGM"/>
<proteinExistence type="predicted"/>
<evidence type="ECO:0000256" key="6">
    <source>
        <dbReference type="ARBA" id="ARBA00038723"/>
    </source>
</evidence>
<evidence type="ECO:0000256" key="1">
    <source>
        <dbReference type="ARBA" id="ARBA00004495"/>
    </source>
</evidence>
<dbReference type="InterPro" id="IPR052315">
    <property type="entry name" value="MORN4"/>
</dbReference>
<sequence>MTLMNASYMYATGEEYFGEWKDGRRHGMGQLRFTDGTSYVGQFENGLFSGCGILYFVDGSRYDGEFSQGKFHGLGVFSQADGMMFEGEFRNGCVEGYGLLTFPDGSHGLPRNEGYFENNKLVRREKCGLLIQRAQTIAKTASNLSL</sequence>
<dbReference type="GeneTree" id="ENSGT00940000168493"/>
<dbReference type="Pfam" id="PF02493">
    <property type="entry name" value="MORN"/>
    <property type="match status" value="4"/>
</dbReference>
<evidence type="ECO:0000256" key="2">
    <source>
        <dbReference type="ARBA" id="ARBA00004645"/>
    </source>
</evidence>
<keyword evidence="4" id="KW-0966">Cell projection</keyword>
<reference evidence="8" key="1">
    <citation type="submission" date="2025-08" db="UniProtKB">
        <authorList>
            <consortium name="Ensembl"/>
        </authorList>
    </citation>
    <scope>IDENTIFICATION</scope>
</reference>
<organism evidence="8 9">
    <name type="scientific">Eptatretus burgeri</name>
    <name type="common">Inshore hagfish</name>
    <dbReference type="NCBI Taxonomy" id="7764"/>
    <lineage>
        <taxon>Eukaryota</taxon>
        <taxon>Metazoa</taxon>
        <taxon>Chordata</taxon>
        <taxon>Craniata</taxon>
        <taxon>Vertebrata</taxon>
        <taxon>Cyclostomata</taxon>
        <taxon>Myxini</taxon>
        <taxon>Myxiniformes</taxon>
        <taxon>Myxinidae</taxon>
        <taxon>Eptatretinae</taxon>
        <taxon>Eptatretus</taxon>
    </lineage>
</organism>
<dbReference type="GO" id="GO:0032420">
    <property type="term" value="C:stereocilium"/>
    <property type="evidence" value="ECO:0007669"/>
    <property type="project" value="UniProtKB-SubCell"/>
</dbReference>
<evidence type="ECO:0000256" key="4">
    <source>
        <dbReference type="ARBA" id="ARBA00023273"/>
    </source>
</evidence>
<dbReference type="PANTHER" id="PTHR46614">
    <property type="entry name" value="MORN REPEAT-CONTAINING PROTEIN 4"/>
    <property type="match status" value="1"/>
</dbReference>
<accession>A0A8C4WWK9</accession>
<comment type="function">
    <text evidence="5">Plays a role in promoting axonal degeneration following neuronal injury by toxic insult or trauma.</text>
</comment>
<dbReference type="SMART" id="SM00698">
    <property type="entry name" value="MORN"/>
    <property type="match status" value="4"/>
</dbReference>
<keyword evidence="9" id="KW-1185">Reference proteome</keyword>
<protein>
    <recommendedName>
        <fullName evidence="7">MORN repeat-containing protein 4</fullName>
    </recommendedName>
</protein>
<dbReference type="GO" id="GO:0032433">
    <property type="term" value="C:filopodium tip"/>
    <property type="evidence" value="ECO:0007669"/>
    <property type="project" value="UniProtKB-SubCell"/>
</dbReference>
<dbReference type="PANTHER" id="PTHR46614:SF1">
    <property type="entry name" value="MORN REPEAT-CONTAINING PROTEIN 4"/>
    <property type="match status" value="1"/>
</dbReference>
<comment type="subcellular location">
    <subcellularLocation>
        <location evidence="1">Cell projection</location>
        <location evidence="1">Filopodium tip</location>
    </subcellularLocation>
    <subcellularLocation>
        <location evidence="2">Cell projection</location>
        <location evidence="2">Stereocilium</location>
    </subcellularLocation>
</comment>